<name>A0AAE2CB44_9LAMI</name>
<keyword evidence="2" id="KW-1185">Reference proteome</keyword>
<proteinExistence type="predicted"/>
<accession>A0AAE2CB44</accession>
<sequence length="333" mass="36263">MDVGFASVRVAIAEVQRQISLAFPSADITSSPPPPQPSPATPLFVVSSPNTQHKQLLHLTVFPTHSPIPAETEPIGVQTTTTIAISQLKKLLHAVADNQFDTLPTAPSPIPISSLFMGPQPPQPTIFPAPPPQAPPITLLPLFLLYYDEPIPPHDALHNNFTNWAQPFSTNIYSPCFHFLTQELEDKLIAGVLAFIPFPLEPLRPPNRLICRRRVDAATDISPTRHVFCSCTALTMLLLRTRGFVPPIPTGAPPTSCWSLPEFAEAGDLTIVAAVGDFALLQNIPTTIFCGLGLVEKDFGLGVIHWAVTSSLLGLRNDFKASLRSWVHFCISK</sequence>
<organism evidence="1 2">
    <name type="scientific">Sesamum alatum</name>
    <dbReference type="NCBI Taxonomy" id="300844"/>
    <lineage>
        <taxon>Eukaryota</taxon>
        <taxon>Viridiplantae</taxon>
        <taxon>Streptophyta</taxon>
        <taxon>Embryophyta</taxon>
        <taxon>Tracheophyta</taxon>
        <taxon>Spermatophyta</taxon>
        <taxon>Magnoliopsida</taxon>
        <taxon>eudicotyledons</taxon>
        <taxon>Gunneridae</taxon>
        <taxon>Pentapetalae</taxon>
        <taxon>asterids</taxon>
        <taxon>lamiids</taxon>
        <taxon>Lamiales</taxon>
        <taxon>Pedaliaceae</taxon>
        <taxon>Sesamum</taxon>
    </lineage>
</organism>
<evidence type="ECO:0000313" key="2">
    <source>
        <dbReference type="Proteomes" id="UP001293254"/>
    </source>
</evidence>
<protein>
    <submittedName>
        <fullName evidence="1">Uncharacterized protein</fullName>
    </submittedName>
</protein>
<reference evidence="1" key="1">
    <citation type="submission" date="2020-06" db="EMBL/GenBank/DDBJ databases">
        <authorList>
            <person name="Li T."/>
            <person name="Hu X."/>
            <person name="Zhang T."/>
            <person name="Song X."/>
            <person name="Zhang H."/>
            <person name="Dai N."/>
            <person name="Sheng W."/>
            <person name="Hou X."/>
            <person name="Wei L."/>
        </authorList>
    </citation>
    <scope>NUCLEOTIDE SEQUENCE</scope>
    <source>
        <strain evidence="1">3651</strain>
        <tissue evidence="1">Leaf</tissue>
    </source>
</reference>
<gene>
    <name evidence="1" type="ORF">Salat_2668500</name>
</gene>
<evidence type="ECO:0000313" key="1">
    <source>
        <dbReference type="EMBL" id="KAK4415611.1"/>
    </source>
</evidence>
<reference evidence="1" key="2">
    <citation type="journal article" date="2024" name="Plant">
        <title>Genomic evolution and insights into agronomic trait innovations of Sesamum species.</title>
        <authorList>
            <person name="Miao H."/>
            <person name="Wang L."/>
            <person name="Qu L."/>
            <person name="Liu H."/>
            <person name="Sun Y."/>
            <person name="Le M."/>
            <person name="Wang Q."/>
            <person name="Wei S."/>
            <person name="Zheng Y."/>
            <person name="Lin W."/>
            <person name="Duan Y."/>
            <person name="Cao H."/>
            <person name="Xiong S."/>
            <person name="Wang X."/>
            <person name="Wei L."/>
            <person name="Li C."/>
            <person name="Ma Q."/>
            <person name="Ju M."/>
            <person name="Zhao R."/>
            <person name="Li G."/>
            <person name="Mu C."/>
            <person name="Tian Q."/>
            <person name="Mei H."/>
            <person name="Zhang T."/>
            <person name="Gao T."/>
            <person name="Zhang H."/>
        </authorList>
    </citation>
    <scope>NUCLEOTIDE SEQUENCE</scope>
    <source>
        <strain evidence="1">3651</strain>
    </source>
</reference>
<dbReference type="AlphaFoldDB" id="A0AAE2CB44"/>
<dbReference type="Proteomes" id="UP001293254">
    <property type="component" value="Unassembled WGS sequence"/>
</dbReference>
<dbReference type="EMBL" id="JACGWO010000011">
    <property type="protein sequence ID" value="KAK4415611.1"/>
    <property type="molecule type" value="Genomic_DNA"/>
</dbReference>
<comment type="caution">
    <text evidence="1">The sequence shown here is derived from an EMBL/GenBank/DDBJ whole genome shotgun (WGS) entry which is preliminary data.</text>
</comment>